<name>A0A820GNA8_9BILA</name>
<proteinExistence type="predicted"/>
<dbReference type="AlphaFoldDB" id="A0A820GNA8"/>
<dbReference type="InterPro" id="IPR029045">
    <property type="entry name" value="ClpP/crotonase-like_dom_sf"/>
</dbReference>
<feature type="non-terminal residue" evidence="1">
    <location>
        <position position="67"/>
    </location>
</feature>
<evidence type="ECO:0000313" key="1">
    <source>
        <dbReference type="EMBL" id="CAF4281563.1"/>
    </source>
</evidence>
<sequence>MLLRRIICYNSPYKNLLQRHASSTTSLINISTSDNEQICRIQLNNPRQRNILSLAMINDLIKAIEDN</sequence>
<reference evidence="1" key="1">
    <citation type="submission" date="2021-02" db="EMBL/GenBank/DDBJ databases">
        <authorList>
            <person name="Nowell W R."/>
        </authorList>
    </citation>
    <scope>NUCLEOTIDE SEQUENCE</scope>
</reference>
<gene>
    <name evidence="1" type="ORF">OTI717_LOCUS41439</name>
</gene>
<evidence type="ECO:0000313" key="2">
    <source>
        <dbReference type="Proteomes" id="UP000663823"/>
    </source>
</evidence>
<comment type="caution">
    <text evidence="1">The sequence shown here is derived from an EMBL/GenBank/DDBJ whole genome shotgun (WGS) entry which is preliminary data.</text>
</comment>
<dbReference type="Gene3D" id="3.90.226.10">
    <property type="entry name" value="2-enoyl-CoA Hydratase, Chain A, domain 1"/>
    <property type="match status" value="1"/>
</dbReference>
<protein>
    <submittedName>
        <fullName evidence="1">Uncharacterized protein</fullName>
    </submittedName>
</protein>
<dbReference type="Proteomes" id="UP000663823">
    <property type="component" value="Unassembled WGS sequence"/>
</dbReference>
<dbReference type="EMBL" id="CAJOAX010041147">
    <property type="protein sequence ID" value="CAF4281563.1"/>
    <property type="molecule type" value="Genomic_DNA"/>
</dbReference>
<organism evidence="1 2">
    <name type="scientific">Rotaria sordida</name>
    <dbReference type="NCBI Taxonomy" id="392033"/>
    <lineage>
        <taxon>Eukaryota</taxon>
        <taxon>Metazoa</taxon>
        <taxon>Spiralia</taxon>
        <taxon>Gnathifera</taxon>
        <taxon>Rotifera</taxon>
        <taxon>Eurotatoria</taxon>
        <taxon>Bdelloidea</taxon>
        <taxon>Philodinida</taxon>
        <taxon>Philodinidae</taxon>
        <taxon>Rotaria</taxon>
    </lineage>
</organism>
<dbReference type="SUPFAM" id="SSF52096">
    <property type="entry name" value="ClpP/crotonase"/>
    <property type="match status" value="1"/>
</dbReference>
<accession>A0A820GNA8</accession>